<dbReference type="InterPro" id="IPR001251">
    <property type="entry name" value="CRAL-TRIO_dom"/>
</dbReference>
<dbReference type="Gene3D" id="3.40.525.10">
    <property type="entry name" value="CRAL-TRIO lipid binding domain"/>
    <property type="match status" value="1"/>
</dbReference>
<dbReference type="Pfam" id="PF00650">
    <property type="entry name" value="CRAL_TRIO"/>
    <property type="match status" value="1"/>
</dbReference>
<proteinExistence type="predicted"/>
<organism evidence="2">
    <name type="scientific">viral metagenome</name>
    <dbReference type="NCBI Taxonomy" id="1070528"/>
    <lineage>
        <taxon>unclassified sequences</taxon>
        <taxon>metagenomes</taxon>
        <taxon>organismal metagenomes</taxon>
    </lineage>
</organism>
<evidence type="ECO:0000313" key="2">
    <source>
        <dbReference type="EMBL" id="QHU09130.1"/>
    </source>
</evidence>
<protein>
    <recommendedName>
        <fullName evidence="1">CRAL-TRIO domain-containing protein</fullName>
    </recommendedName>
</protein>
<accession>A0A6C0JWP9</accession>
<dbReference type="AlphaFoldDB" id="A0A6C0JWP9"/>
<dbReference type="SUPFAM" id="SSF52087">
    <property type="entry name" value="CRAL/TRIO domain"/>
    <property type="match status" value="1"/>
</dbReference>
<dbReference type="EMBL" id="MN740705">
    <property type="protein sequence ID" value="QHU09130.1"/>
    <property type="molecule type" value="Genomic_DNA"/>
</dbReference>
<reference evidence="2" key="1">
    <citation type="journal article" date="2020" name="Nature">
        <title>Giant virus diversity and host interactions through global metagenomics.</title>
        <authorList>
            <person name="Schulz F."/>
            <person name="Roux S."/>
            <person name="Paez-Espino D."/>
            <person name="Jungbluth S."/>
            <person name="Walsh D.A."/>
            <person name="Denef V.J."/>
            <person name="McMahon K.D."/>
            <person name="Konstantinidis K.T."/>
            <person name="Eloe-Fadrosh E.A."/>
            <person name="Kyrpides N.C."/>
            <person name="Woyke T."/>
        </authorList>
    </citation>
    <scope>NUCLEOTIDE SEQUENCE</scope>
    <source>
        <strain evidence="2">GVMAG-S-1074260-58</strain>
    </source>
</reference>
<dbReference type="InterPro" id="IPR036865">
    <property type="entry name" value="CRAL-TRIO_dom_sf"/>
</dbReference>
<dbReference type="CDD" id="cd00170">
    <property type="entry name" value="SEC14"/>
    <property type="match status" value="1"/>
</dbReference>
<feature type="domain" description="CRAL-TRIO" evidence="1">
    <location>
        <begin position="58"/>
        <end position="133"/>
    </location>
</feature>
<sequence>MTFICPVCTVLPFSHSLVKLGVTKGIVYYYTCPSQALLYYDVEGIVHHYNGVLSEIPKEMEWIWIFDSEGFNLIHALQIKVAVELAKLISNKFSVNLKKIIIINPTLYIRMTHTFLLPFLNETLQNRIELYYEYTTPQEIMYKTSI</sequence>
<evidence type="ECO:0000259" key="1">
    <source>
        <dbReference type="Pfam" id="PF00650"/>
    </source>
</evidence>
<name>A0A6C0JWP9_9ZZZZ</name>